<protein>
    <submittedName>
        <fullName evidence="1">Uncharacterized protein</fullName>
    </submittedName>
</protein>
<organism evidence="1">
    <name type="scientific">marine sediment metagenome</name>
    <dbReference type="NCBI Taxonomy" id="412755"/>
    <lineage>
        <taxon>unclassified sequences</taxon>
        <taxon>metagenomes</taxon>
        <taxon>ecological metagenomes</taxon>
    </lineage>
</organism>
<name>A0A0F9TE09_9ZZZZ</name>
<gene>
    <name evidence="1" type="ORF">LCGC14_0403240</name>
</gene>
<reference evidence="1" key="1">
    <citation type="journal article" date="2015" name="Nature">
        <title>Complex archaea that bridge the gap between prokaryotes and eukaryotes.</title>
        <authorList>
            <person name="Spang A."/>
            <person name="Saw J.H."/>
            <person name="Jorgensen S.L."/>
            <person name="Zaremba-Niedzwiedzka K."/>
            <person name="Martijn J."/>
            <person name="Lind A.E."/>
            <person name="van Eijk R."/>
            <person name="Schleper C."/>
            <person name="Guy L."/>
            <person name="Ettema T.J."/>
        </authorList>
    </citation>
    <scope>NUCLEOTIDE SEQUENCE</scope>
</reference>
<accession>A0A0F9TE09</accession>
<proteinExistence type="predicted"/>
<dbReference type="AlphaFoldDB" id="A0A0F9TE09"/>
<sequence length="77" mass="9320">MLCRRRAFYVPGGWKMFEGDKMIFEDLTPESTARLLSDLGFEKPEIDHLLEGARMKKNVFVYWDFYKQNITVRSWFY</sequence>
<evidence type="ECO:0000313" key="1">
    <source>
        <dbReference type="EMBL" id="KKN73152.1"/>
    </source>
</evidence>
<dbReference type="EMBL" id="LAZR01000349">
    <property type="protein sequence ID" value="KKN73152.1"/>
    <property type="molecule type" value="Genomic_DNA"/>
</dbReference>
<comment type="caution">
    <text evidence="1">The sequence shown here is derived from an EMBL/GenBank/DDBJ whole genome shotgun (WGS) entry which is preliminary data.</text>
</comment>